<evidence type="ECO:0000256" key="14">
    <source>
        <dbReference type="ARBA" id="ARBA00048109"/>
    </source>
</evidence>
<evidence type="ECO:0000256" key="13">
    <source>
        <dbReference type="ARBA" id="ARBA00047604"/>
    </source>
</evidence>
<evidence type="ECO:0000256" key="3">
    <source>
        <dbReference type="ARBA" id="ARBA00004771"/>
    </source>
</evidence>
<keyword evidence="7 16" id="KW-0812">Transmembrane</keyword>
<comment type="subcellular location">
    <subcellularLocation>
        <location evidence="1">Cell membrane</location>
        <topology evidence="1">Single-pass membrane protein</topology>
    </subcellularLocation>
    <subcellularLocation>
        <location evidence="2">Endoplasmic reticulum membrane</location>
        <topology evidence="2">Single-pass membrane protein</topology>
    </subcellularLocation>
</comment>
<evidence type="ECO:0000259" key="18">
    <source>
        <dbReference type="Pfam" id="PF06974"/>
    </source>
</evidence>
<comment type="similarity">
    <text evidence="12">In the N-terminal section; belongs to the long-chain O-acyltransferase family.</text>
</comment>
<evidence type="ECO:0000256" key="7">
    <source>
        <dbReference type="ARBA" id="ARBA00022692"/>
    </source>
</evidence>
<evidence type="ECO:0000256" key="8">
    <source>
        <dbReference type="ARBA" id="ARBA00022824"/>
    </source>
</evidence>
<comment type="caution">
    <text evidence="19">The sequence shown here is derived from an EMBL/GenBank/DDBJ whole genome shotgun (WGS) entry which is preliminary data.</text>
</comment>
<dbReference type="InterPro" id="IPR009721">
    <property type="entry name" value="O-acyltransferase_WSD1_C"/>
</dbReference>
<accession>A0A178VBM2</accession>
<comment type="catalytic activity">
    <reaction evidence="13">
        <text>a long chain fatty alcohol + a fatty acyl-CoA = a long-chain alcohol wax ester + CoA</text>
        <dbReference type="Rhea" id="RHEA:38443"/>
        <dbReference type="ChEBI" id="CHEBI:17135"/>
        <dbReference type="ChEBI" id="CHEBI:57287"/>
        <dbReference type="ChEBI" id="CHEBI:77636"/>
        <dbReference type="ChEBI" id="CHEBI:235323"/>
        <dbReference type="EC" id="2.3.1.75"/>
    </reaction>
</comment>
<evidence type="ECO:0000256" key="12">
    <source>
        <dbReference type="ARBA" id="ARBA00024360"/>
    </source>
</evidence>
<protein>
    <submittedName>
        <fullName evidence="19">Uncharacterized protein</fullName>
    </submittedName>
</protein>
<proteinExistence type="inferred from homology"/>
<evidence type="ECO:0000256" key="10">
    <source>
        <dbReference type="ARBA" id="ARBA00023136"/>
    </source>
</evidence>
<comment type="pathway">
    <text evidence="4">Lipid metabolism.</text>
</comment>
<dbReference type="Pfam" id="PF03007">
    <property type="entry name" value="WS_DGAT_cat"/>
    <property type="match status" value="1"/>
</dbReference>
<evidence type="ECO:0000256" key="1">
    <source>
        <dbReference type="ARBA" id="ARBA00004162"/>
    </source>
</evidence>
<dbReference type="UniPathway" id="UPA00282"/>
<evidence type="ECO:0000256" key="5">
    <source>
        <dbReference type="ARBA" id="ARBA00022475"/>
    </source>
</evidence>
<dbReference type="InterPro" id="IPR045034">
    <property type="entry name" value="O-acyltransferase_WSD1-like"/>
</dbReference>
<dbReference type="InterPro" id="IPR023213">
    <property type="entry name" value="CAT-like_dom_sf"/>
</dbReference>
<comment type="pathway">
    <text evidence="3">Glycerolipid metabolism; triacylglycerol biosynthesis.</text>
</comment>
<dbReference type="PANTHER" id="PTHR31650">
    <property type="entry name" value="O-ACYLTRANSFERASE (WSD1-LIKE) FAMILY PROTEIN"/>
    <property type="match status" value="1"/>
</dbReference>
<feature type="transmembrane region" description="Helical" evidence="16">
    <location>
        <begin position="214"/>
        <end position="232"/>
    </location>
</feature>
<dbReference type="Pfam" id="PF06974">
    <property type="entry name" value="WS_DGAT_C"/>
    <property type="match status" value="1"/>
</dbReference>
<reference evidence="20" key="1">
    <citation type="journal article" date="2016" name="Proc. Natl. Acad. Sci. U.S.A.">
        <title>Chromosome-level assembly of Arabidopsis thaliana Ler reveals the extent of translocation and inversion polymorphisms.</title>
        <authorList>
            <person name="Zapata L."/>
            <person name="Ding J."/>
            <person name="Willing E.M."/>
            <person name="Hartwig B."/>
            <person name="Bezdan D."/>
            <person name="Jiao W.B."/>
            <person name="Patel V."/>
            <person name="Velikkakam James G."/>
            <person name="Koornneef M."/>
            <person name="Ossowski S."/>
            <person name="Schneeberger K."/>
        </authorList>
    </citation>
    <scope>NUCLEOTIDE SEQUENCE [LARGE SCALE GENOMIC DNA]</scope>
    <source>
        <strain evidence="20">cv. Landsberg erecta</strain>
    </source>
</reference>
<keyword evidence="9 16" id="KW-1133">Transmembrane helix</keyword>
<keyword evidence="10 16" id="KW-0472">Membrane</keyword>
<comment type="catalytic activity">
    <reaction evidence="14">
        <text>an acyl-CoA + a 1,2-diacyl-sn-glycerol = a triacyl-sn-glycerol + CoA</text>
        <dbReference type="Rhea" id="RHEA:10868"/>
        <dbReference type="ChEBI" id="CHEBI:17815"/>
        <dbReference type="ChEBI" id="CHEBI:57287"/>
        <dbReference type="ChEBI" id="CHEBI:58342"/>
        <dbReference type="ChEBI" id="CHEBI:64615"/>
        <dbReference type="EC" id="2.3.1.20"/>
    </reaction>
</comment>
<dbReference type="GO" id="GO:0019432">
    <property type="term" value="P:triglyceride biosynthetic process"/>
    <property type="evidence" value="ECO:0007669"/>
    <property type="project" value="UniProtKB-UniPathway"/>
</dbReference>
<evidence type="ECO:0000259" key="17">
    <source>
        <dbReference type="Pfam" id="PF03007"/>
    </source>
</evidence>
<feature type="domain" description="O-acyltransferase WSD1-like N-terminal" evidence="17">
    <location>
        <begin position="61"/>
        <end position="291"/>
    </location>
</feature>
<keyword evidence="8" id="KW-0256">Endoplasmic reticulum</keyword>
<feature type="region of interest" description="Disordered" evidence="15">
    <location>
        <begin position="1"/>
        <end position="30"/>
    </location>
</feature>
<dbReference type="GO" id="GO:0047196">
    <property type="term" value="F:long-chain-alcohol O-fatty-acyltransferase activity"/>
    <property type="evidence" value="ECO:0007669"/>
    <property type="project" value="UniProtKB-EC"/>
</dbReference>
<dbReference type="PANTHER" id="PTHR31650:SF80">
    <property type="entry name" value="WAX ESTER SYNTHASE_DIACYLGLYCEROL ACYLTRANSFERASE 6"/>
    <property type="match status" value="1"/>
</dbReference>
<keyword evidence="5" id="KW-1003">Cell membrane</keyword>
<evidence type="ECO:0000256" key="9">
    <source>
        <dbReference type="ARBA" id="ARBA00022989"/>
    </source>
</evidence>
<dbReference type="GO" id="GO:0005789">
    <property type="term" value="C:endoplasmic reticulum membrane"/>
    <property type="evidence" value="ECO:0007669"/>
    <property type="project" value="UniProtKB-SubCell"/>
</dbReference>
<evidence type="ECO:0000313" key="20">
    <source>
        <dbReference type="Proteomes" id="UP000078284"/>
    </source>
</evidence>
<evidence type="ECO:0000313" key="19">
    <source>
        <dbReference type="EMBL" id="OAP03730.1"/>
    </source>
</evidence>
<dbReference type="Proteomes" id="UP000078284">
    <property type="component" value="Chromosome 3"/>
</dbReference>
<name>A0A178VBM2_ARATH</name>
<evidence type="ECO:0000256" key="2">
    <source>
        <dbReference type="ARBA" id="ARBA00004389"/>
    </source>
</evidence>
<organism evidence="19 20">
    <name type="scientific">Arabidopsis thaliana</name>
    <name type="common">Mouse-ear cress</name>
    <dbReference type="NCBI Taxonomy" id="3702"/>
    <lineage>
        <taxon>Eukaryota</taxon>
        <taxon>Viridiplantae</taxon>
        <taxon>Streptophyta</taxon>
        <taxon>Embryophyta</taxon>
        <taxon>Tracheophyta</taxon>
        <taxon>Spermatophyta</taxon>
        <taxon>Magnoliopsida</taxon>
        <taxon>eudicotyledons</taxon>
        <taxon>Gunneridae</taxon>
        <taxon>Pentapetalae</taxon>
        <taxon>rosids</taxon>
        <taxon>malvids</taxon>
        <taxon>Brassicales</taxon>
        <taxon>Brassicaceae</taxon>
        <taxon>Camelineae</taxon>
        <taxon>Arabidopsis</taxon>
    </lineage>
</organism>
<dbReference type="FunFam" id="3.30.559.10:FF:000033">
    <property type="entry name" value="O-acyltransferase (WSD1-like) family protein"/>
    <property type="match status" value="1"/>
</dbReference>
<keyword evidence="6" id="KW-0808">Transferase</keyword>
<dbReference type="SUPFAM" id="SSF52777">
    <property type="entry name" value="CoA-dependent acyltransferases"/>
    <property type="match status" value="1"/>
</dbReference>
<feature type="compositionally biased region" description="Basic and acidic residues" evidence="15">
    <location>
        <begin position="1"/>
        <end position="17"/>
    </location>
</feature>
<evidence type="ECO:0000256" key="4">
    <source>
        <dbReference type="ARBA" id="ARBA00005189"/>
    </source>
</evidence>
<feature type="domain" description="O-acyltransferase WSD1 C-terminal" evidence="18">
    <location>
        <begin position="362"/>
        <end position="506"/>
    </location>
</feature>
<dbReference type="EMBL" id="LUHQ01000003">
    <property type="protein sequence ID" value="OAP03730.1"/>
    <property type="molecule type" value="Genomic_DNA"/>
</dbReference>
<sequence>MEIKTRRDTSETSVRKDDEEEVEEEQPLSPAARVFHAPEFNCYVISVIGIKKKIDPDVIIEGLKQTLIRHPRFSSKMVSTSVGNKKRQTQSWVRTNVVVTDHVIVSDIQTQNIENGNADAFLETYVSNLTTVPLDISKPLWQLHLLDLKTSDAENVAVLKFHHSLGDGMSLMALVLACMRKTSNPDELPSLPNQNRSSSRSSKLIAGSRGDSRFLWLVMVIWSAIMLVLNTVRDALEFIATTMFLKDTETPIKGDFRFSKSKRMCLVHRTVSLDDIKLIKNTMKMTVNDVVLGVSQAGLSQYLDRRYGEKKKKVGEDQDSKRKATDMPKRIRLRSALLVNLRPNTGIQDLADMMAKGSTCRWGNWIGYIVFPFSIGLRDDPLQHLRRAKRIIDRKKNSLEAALTFVAGKFILKTFGVQVAAKIINRALSNTTMSFSNLIGPIEEISFYGHPITYMAPSVYGHPHALTMHFQSYMNQMTISLTVDPTVISDPHRLLDDWEKSLQSIKAAVQERDSRSLD</sequence>
<evidence type="ECO:0000256" key="15">
    <source>
        <dbReference type="SAM" id="MobiDB-lite"/>
    </source>
</evidence>
<keyword evidence="11" id="KW-0012">Acyltransferase</keyword>
<dbReference type="GO" id="GO:0004144">
    <property type="term" value="F:diacylglycerol O-acyltransferase activity"/>
    <property type="evidence" value="ECO:0007669"/>
    <property type="project" value="UniProtKB-EC"/>
</dbReference>
<gene>
    <name evidence="19" type="ordered locus">AXX17_At3g43360</name>
</gene>
<dbReference type="GO" id="GO:0005886">
    <property type="term" value="C:plasma membrane"/>
    <property type="evidence" value="ECO:0007669"/>
    <property type="project" value="UniProtKB-SubCell"/>
</dbReference>
<dbReference type="InterPro" id="IPR004255">
    <property type="entry name" value="O-acyltransferase_WSD1_N"/>
</dbReference>
<evidence type="ECO:0000256" key="6">
    <source>
        <dbReference type="ARBA" id="ARBA00022679"/>
    </source>
</evidence>
<dbReference type="AlphaFoldDB" id="A0A178VBM2"/>
<dbReference type="Gene3D" id="3.30.559.10">
    <property type="entry name" value="Chloramphenicol acetyltransferase-like domain"/>
    <property type="match status" value="1"/>
</dbReference>
<dbReference type="ExpressionAtlas" id="A0A178VBM2">
    <property type="expression patterns" value="baseline and differential"/>
</dbReference>
<evidence type="ECO:0000256" key="11">
    <source>
        <dbReference type="ARBA" id="ARBA00023315"/>
    </source>
</evidence>
<evidence type="ECO:0000256" key="16">
    <source>
        <dbReference type="SAM" id="Phobius"/>
    </source>
</evidence>